<proteinExistence type="predicted"/>
<organism evidence="2 3">
    <name type="scientific">Cronartium quercuum f. sp. fusiforme G11</name>
    <dbReference type="NCBI Taxonomy" id="708437"/>
    <lineage>
        <taxon>Eukaryota</taxon>
        <taxon>Fungi</taxon>
        <taxon>Dikarya</taxon>
        <taxon>Basidiomycota</taxon>
        <taxon>Pucciniomycotina</taxon>
        <taxon>Pucciniomycetes</taxon>
        <taxon>Pucciniales</taxon>
        <taxon>Coleosporiaceae</taxon>
        <taxon>Cronartium</taxon>
    </lineage>
</organism>
<evidence type="ECO:0000256" key="1">
    <source>
        <dbReference type="SAM" id="SignalP"/>
    </source>
</evidence>
<keyword evidence="1" id="KW-0732">Signal</keyword>
<reference evidence="2" key="1">
    <citation type="submission" date="2013-11" db="EMBL/GenBank/DDBJ databases">
        <title>Genome sequence of the fusiform rust pathogen reveals effectors for host alternation and coevolution with pine.</title>
        <authorList>
            <consortium name="DOE Joint Genome Institute"/>
            <person name="Smith K."/>
            <person name="Pendleton A."/>
            <person name="Kubisiak T."/>
            <person name="Anderson C."/>
            <person name="Salamov A."/>
            <person name="Aerts A."/>
            <person name="Riley R."/>
            <person name="Clum A."/>
            <person name="Lindquist E."/>
            <person name="Ence D."/>
            <person name="Campbell M."/>
            <person name="Kronenberg Z."/>
            <person name="Feau N."/>
            <person name="Dhillon B."/>
            <person name="Hamelin R."/>
            <person name="Burleigh J."/>
            <person name="Smith J."/>
            <person name="Yandell M."/>
            <person name="Nelson C."/>
            <person name="Grigoriev I."/>
            <person name="Davis J."/>
        </authorList>
    </citation>
    <scope>NUCLEOTIDE SEQUENCE</scope>
    <source>
        <strain evidence="2">G11</strain>
    </source>
</reference>
<protein>
    <submittedName>
        <fullName evidence="2">Uncharacterized protein</fullName>
    </submittedName>
</protein>
<comment type="caution">
    <text evidence="2">The sequence shown here is derived from an EMBL/GenBank/DDBJ whole genome shotgun (WGS) entry which is preliminary data.</text>
</comment>
<gene>
    <name evidence="2" type="ORF">CROQUDRAFT_96717</name>
</gene>
<accession>A0A9P6T8I0</accession>
<name>A0A9P6T8I0_9BASI</name>
<keyword evidence="3" id="KW-1185">Reference proteome</keyword>
<dbReference type="Proteomes" id="UP000886653">
    <property type="component" value="Unassembled WGS sequence"/>
</dbReference>
<dbReference type="EMBL" id="MU167328">
    <property type="protein sequence ID" value="KAG0143122.1"/>
    <property type="molecule type" value="Genomic_DNA"/>
</dbReference>
<evidence type="ECO:0000313" key="3">
    <source>
        <dbReference type="Proteomes" id="UP000886653"/>
    </source>
</evidence>
<feature type="signal peptide" evidence="1">
    <location>
        <begin position="1"/>
        <end position="21"/>
    </location>
</feature>
<dbReference type="OrthoDB" id="10466809at2759"/>
<sequence>MLSISIPLLFILWSQLKPTDQLQLPKTLVSDPEIRPSQIEQAVQSSSCVGYADSMGPKTDKHPESRNLQDEFESLSKFDGEYSFCGQHGLGCIPEGFMKSPMNHNVPVIQSHEEGFSDDLSMAEALHRKKPGSSGFGQQQQFKNNIQTASGLPLPLDSYWNPGKVEEFGPQVERFNGWEVLRDTLPETLNEQSDHYQERMWFANKGLSWPSVPDHSHNIMNPVTPAHLYSVSQPSEYSPRKRIRLDTRPEPENFDYITQVQPAKYFSRPNSSLMLPASLPKQTEGIYPPEYTQGTKTEDHIVDLKYISTNDGNQKMDHVNQDHFQRLSSIFHPSLSDLTPWKAVGSGNSLSSGSYHIENNLHPFDPSPICSSVNQENIHEMNSVDGQIKEGKRKNLQDSEEYQERFHNPQKPAVENCRPWKDKKVNVQRRSGCKKIIKWFGLDGPLSSDLLTTKISQWFDEFERRIFKLKAINLVKFEKKEAVIIQAIHRAYSDLTACFLGIIAIVHQDRFLQGSHEHNSLIGDGWEYLQEVLEQWVTGDLIELPEAPTRQRVYFDGTQPLNLFHQLSKPPNEHTPLPEDTLWKLWKKWYRTSSNPSKRFFAFQAHFFQEIEKTLITLDLMDIPVGRWRYNIHNWETPPSLPSDRLPLLIHYLGINSRQVKNRPDPEKKFSASLRNRKTMADAQTVGRFEIQLLGLHIPVEEWFDNFHDDLKAQARLNHENSMSITFQEIWNLVKLTYSRLVAGFFGMIRLLHLNHPINDPKTLDPLIESGWNFLTKILVHWRNPRPSHPLFSDYDVNADEILPNLSHEAHGLYQKLFQQPDTYIIPPDCFWKLWELWYTQCTLPNRRQGISSCEKFLNEASQSYSTLMGEQSTQIQG</sequence>
<dbReference type="AlphaFoldDB" id="A0A9P6T8I0"/>
<evidence type="ECO:0000313" key="2">
    <source>
        <dbReference type="EMBL" id="KAG0143122.1"/>
    </source>
</evidence>
<feature type="chain" id="PRO_5040458135" evidence="1">
    <location>
        <begin position="22"/>
        <end position="878"/>
    </location>
</feature>